<dbReference type="EMBL" id="VSRR010000023">
    <property type="protein sequence ID" value="MPC08264.1"/>
    <property type="molecule type" value="Genomic_DNA"/>
</dbReference>
<evidence type="ECO:0000313" key="2">
    <source>
        <dbReference type="EMBL" id="MPC08264.1"/>
    </source>
</evidence>
<dbReference type="OrthoDB" id="427030at2759"/>
<keyword evidence="1" id="KW-0732">Signal</keyword>
<accession>A0A5B7CHP3</accession>
<gene>
    <name evidence="2" type="ORF">E2C01_000845</name>
</gene>
<organism evidence="2 3">
    <name type="scientific">Portunus trituberculatus</name>
    <name type="common">Swimming crab</name>
    <name type="synonym">Neptunus trituberculatus</name>
    <dbReference type="NCBI Taxonomy" id="210409"/>
    <lineage>
        <taxon>Eukaryota</taxon>
        <taxon>Metazoa</taxon>
        <taxon>Ecdysozoa</taxon>
        <taxon>Arthropoda</taxon>
        <taxon>Crustacea</taxon>
        <taxon>Multicrustacea</taxon>
        <taxon>Malacostraca</taxon>
        <taxon>Eumalacostraca</taxon>
        <taxon>Eucarida</taxon>
        <taxon>Decapoda</taxon>
        <taxon>Pleocyemata</taxon>
        <taxon>Brachyura</taxon>
        <taxon>Eubrachyura</taxon>
        <taxon>Portunoidea</taxon>
        <taxon>Portunidae</taxon>
        <taxon>Portuninae</taxon>
        <taxon>Portunus</taxon>
    </lineage>
</organism>
<sequence length="227" mass="25035">MVLMLLLLFSTWAEVETNLLWEEGDKYLGKPLEFDGVPFLVVATKELLCHYGIGTKKTTTDSSKNLSCPAKVVLKEVIKFPDYKPIAPVGILEECVGSAVQLLPISGAANFIYSDTHIRAHITTQIEGNAKCEKEKWSKILQDDICCGSVRSERRIYVYLPSPELHLHTVLTKRVVQDTKADVNGSVPHCLICNSKLSTSTRSAIPLFTGKDLPIQRPGSGVISSHL</sequence>
<protein>
    <submittedName>
        <fullName evidence="2">Uncharacterized protein</fullName>
    </submittedName>
</protein>
<feature type="chain" id="PRO_5022784395" evidence="1">
    <location>
        <begin position="18"/>
        <end position="227"/>
    </location>
</feature>
<evidence type="ECO:0000256" key="1">
    <source>
        <dbReference type="SAM" id="SignalP"/>
    </source>
</evidence>
<dbReference type="PANTHER" id="PTHR47456">
    <property type="entry name" value="PHD-TYPE DOMAIN-CONTAINING PROTEIN"/>
    <property type="match status" value="1"/>
</dbReference>
<proteinExistence type="predicted"/>
<name>A0A5B7CHP3_PORTR</name>
<dbReference type="AlphaFoldDB" id="A0A5B7CHP3"/>
<comment type="caution">
    <text evidence="2">The sequence shown here is derived from an EMBL/GenBank/DDBJ whole genome shotgun (WGS) entry which is preliminary data.</text>
</comment>
<reference evidence="2 3" key="1">
    <citation type="submission" date="2019-05" db="EMBL/GenBank/DDBJ databases">
        <title>Another draft genome of Portunus trituberculatus and its Hox gene families provides insights of decapod evolution.</title>
        <authorList>
            <person name="Jeong J.-H."/>
            <person name="Song I."/>
            <person name="Kim S."/>
            <person name="Choi T."/>
            <person name="Kim D."/>
            <person name="Ryu S."/>
            <person name="Kim W."/>
        </authorList>
    </citation>
    <scope>NUCLEOTIDE SEQUENCE [LARGE SCALE GENOMIC DNA]</scope>
    <source>
        <tissue evidence="2">Muscle</tissue>
    </source>
</reference>
<dbReference type="Proteomes" id="UP000324222">
    <property type="component" value="Unassembled WGS sequence"/>
</dbReference>
<evidence type="ECO:0000313" key="3">
    <source>
        <dbReference type="Proteomes" id="UP000324222"/>
    </source>
</evidence>
<feature type="signal peptide" evidence="1">
    <location>
        <begin position="1"/>
        <end position="17"/>
    </location>
</feature>
<keyword evidence="3" id="KW-1185">Reference proteome</keyword>